<organism evidence="4 5">
    <name type="scientific">Microbulbifer aggregans</name>
    <dbReference type="NCBI Taxonomy" id="1769779"/>
    <lineage>
        <taxon>Bacteria</taxon>
        <taxon>Pseudomonadati</taxon>
        <taxon>Pseudomonadota</taxon>
        <taxon>Gammaproteobacteria</taxon>
        <taxon>Cellvibrionales</taxon>
        <taxon>Microbulbiferaceae</taxon>
        <taxon>Microbulbifer</taxon>
    </lineage>
</organism>
<dbReference type="PANTHER" id="PTHR10000:SF8">
    <property type="entry name" value="HAD SUPERFAMILY HYDROLASE-LIKE, TYPE 3"/>
    <property type="match status" value="1"/>
</dbReference>
<evidence type="ECO:0000313" key="5">
    <source>
        <dbReference type="Proteomes" id="UP000095672"/>
    </source>
</evidence>
<dbReference type="STRING" id="1769779.AUP74_03224"/>
<dbReference type="GO" id="GO:0050531">
    <property type="term" value="F:mannosyl-3-phosphoglycerate phosphatase activity"/>
    <property type="evidence" value="ECO:0007669"/>
    <property type="project" value="UniProtKB-EC"/>
</dbReference>
<accession>A0A1C9WBS2</accession>
<evidence type="ECO:0000256" key="1">
    <source>
        <dbReference type="ARBA" id="ARBA00022723"/>
    </source>
</evidence>
<reference evidence="5" key="1">
    <citation type="submission" date="2016-01" db="EMBL/GenBank/DDBJ databases">
        <title>Complete genome sequence of Microbulbifer sp. CCB-MM1, a halophile isolated from Matang Mangrove Forest, Perak.</title>
        <authorList>
            <person name="Moh T.H."/>
            <person name="Dinesh B."/>
            <person name="Lau N.-S."/>
            <person name="Go F."/>
            <person name="Alexander Chong S.-C."/>
        </authorList>
    </citation>
    <scope>NUCLEOTIDE SEQUENCE [LARGE SCALE GENOMIC DNA]</scope>
    <source>
        <strain evidence="5">CCB-MM1</strain>
    </source>
</reference>
<keyword evidence="3" id="KW-0460">Magnesium</keyword>
<evidence type="ECO:0000256" key="3">
    <source>
        <dbReference type="ARBA" id="ARBA00022842"/>
    </source>
</evidence>
<dbReference type="EC" id="3.1.3.70" evidence="4"/>
<dbReference type="InterPro" id="IPR006379">
    <property type="entry name" value="HAD-SF_hydro_IIB"/>
</dbReference>
<dbReference type="Gene3D" id="3.30.980.20">
    <property type="entry name" value="Putative mannosyl-3-phosphoglycerate phosphatase, domain 2"/>
    <property type="match status" value="1"/>
</dbReference>
<dbReference type="Proteomes" id="UP000095672">
    <property type="component" value="Chromosome"/>
</dbReference>
<dbReference type="RefSeq" id="WP_069948434.1">
    <property type="nucleotide sequence ID" value="NZ_CP014143.1"/>
</dbReference>
<evidence type="ECO:0000313" key="4">
    <source>
        <dbReference type="EMBL" id="AOS98590.1"/>
    </source>
</evidence>
<proteinExistence type="predicted"/>
<dbReference type="PATRIC" id="fig|1769779.3.peg.3207"/>
<evidence type="ECO:0000256" key="2">
    <source>
        <dbReference type="ARBA" id="ARBA00022801"/>
    </source>
</evidence>
<dbReference type="KEGG" id="micc:AUP74_03224"/>
<dbReference type="GO" id="GO:0051479">
    <property type="term" value="P:mannosylglycerate biosynthetic process"/>
    <property type="evidence" value="ECO:0007669"/>
    <property type="project" value="InterPro"/>
</dbReference>
<dbReference type="InterPro" id="IPR023214">
    <property type="entry name" value="HAD_sf"/>
</dbReference>
<name>A0A1C9WBS2_9GAMM</name>
<keyword evidence="1" id="KW-0479">Metal-binding</keyword>
<dbReference type="EMBL" id="CP014143">
    <property type="protein sequence ID" value="AOS98590.1"/>
    <property type="molecule type" value="Genomic_DNA"/>
</dbReference>
<dbReference type="SUPFAM" id="SSF56784">
    <property type="entry name" value="HAD-like"/>
    <property type="match status" value="1"/>
</dbReference>
<dbReference type="SFLD" id="SFLDG01140">
    <property type="entry name" value="C2.B:_Phosphomannomutase_and_P"/>
    <property type="match status" value="1"/>
</dbReference>
<dbReference type="SFLD" id="SFLDS00003">
    <property type="entry name" value="Haloacid_Dehalogenase"/>
    <property type="match status" value="1"/>
</dbReference>
<dbReference type="GO" id="GO:0005829">
    <property type="term" value="C:cytosol"/>
    <property type="evidence" value="ECO:0007669"/>
    <property type="project" value="TreeGrafter"/>
</dbReference>
<keyword evidence="2 4" id="KW-0378">Hydrolase</keyword>
<dbReference type="SFLD" id="SFLDG01142">
    <property type="entry name" value="C2.B.2:_Mannosyl-3-phosphoglyc"/>
    <property type="match status" value="1"/>
</dbReference>
<dbReference type="PANTHER" id="PTHR10000">
    <property type="entry name" value="PHOSPHOSERINE PHOSPHATASE"/>
    <property type="match status" value="1"/>
</dbReference>
<dbReference type="Pfam" id="PF08282">
    <property type="entry name" value="Hydrolase_3"/>
    <property type="match status" value="1"/>
</dbReference>
<gene>
    <name evidence="4" type="primary">gpgP</name>
    <name evidence="4" type="ORF">AUP74_03224</name>
</gene>
<dbReference type="InterPro" id="IPR036412">
    <property type="entry name" value="HAD-like_sf"/>
</dbReference>
<protein>
    <submittedName>
        <fullName evidence="4">Glucosyl-3-phosphoglycerate/mannosyl-3-phosphoglycerate phosphatase</fullName>
        <ecNumber evidence="4">3.1.3.70</ecNumber>
    </submittedName>
</protein>
<dbReference type="GO" id="GO:0000287">
    <property type="term" value="F:magnesium ion binding"/>
    <property type="evidence" value="ECO:0007669"/>
    <property type="project" value="TreeGrafter"/>
</dbReference>
<dbReference type="Gene3D" id="3.40.50.1000">
    <property type="entry name" value="HAD superfamily/HAD-like"/>
    <property type="match status" value="1"/>
</dbReference>
<dbReference type="AlphaFoldDB" id="A0A1C9WBS2"/>
<dbReference type="NCBIfam" id="TIGR01486">
    <property type="entry name" value="HAD-SF-IIB-MPGP"/>
    <property type="match status" value="1"/>
</dbReference>
<dbReference type="InterPro" id="IPR006381">
    <property type="entry name" value="HAD-SF-IIB-MPGP"/>
</dbReference>
<keyword evidence="5" id="KW-1185">Reference proteome</keyword>
<sequence length="305" mass="33200">MAAESSNTQCDQEATGTTKRSWLVVSDLDGTLLDHFDYSHQPVDALLQALEAADIPVVLNSSKTIPEMIALRQELENRHPFICENGSAILIPTGYFSTAVADAFVEPGSPEFLILETGTPRDTLVRYLQADAIKHGAPYLAFSRASTADIVEATGLSAEQAELAQRRRYSEPLLWQGTDDERKAFRERARSAGLATLQGGRFLHLQGPTDKGRATELLRRCYENDGSTNIALICAGDSENDLDMLAVANVAVIIRAADRPPPKLEKTPGREVIVSNAEGPLGWREVIGEVVFPTSTAKSKVPKNK</sequence>
<dbReference type="NCBIfam" id="TIGR01484">
    <property type="entry name" value="HAD-SF-IIB"/>
    <property type="match status" value="1"/>
</dbReference>